<sequence>MQAHHLNLPEFLLNPPTVNLAYSPVAVMTVATAKNLMQSQELLLSGAQKLFNPAVWPQLEPEIERIPFDRQKAQCFRDCVAYLMAEATTLRSERRHVDALKHMETALMLEALIHGGYVDVPSISEQ</sequence>
<dbReference type="AlphaFoldDB" id="A8ZLA7"/>
<accession>A8ZLA7</accession>
<dbReference type="KEGG" id="amr:AM1_6184"/>
<dbReference type="EMBL" id="CP000839">
    <property type="protein sequence ID" value="ABW31934.1"/>
    <property type="molecule type" value="Genomic_DNA"/>
</dbReference>
<reference evidence="2" key="1">
    <citation type="submission" date="2007-09" db="EMBL/GenBank/DDBJ databases">
        <authorList>
            <person name="Touchman J."/>
        </authorList>
    </citation>
    <scope>NUCLEOTIDE SEQUENCE</scope>
    <source>
        <strain evidence="2">MBIC11017</strain>
        <plasmid evidence="2">pREB2</plasmid>
    </source>
</reference>
<dbReference type="HOGENOM" id="CLU_1987752_0_0_3"/>
<evidence type="ECO:0000313" key="1">
    <source>
        <dbReference type="EMBL" id="ABW31116.1"/>
    </source>
</evidence>
<gene>
    <name evidence="1" type="ordered locus">AM1_6184</name>
    <name evidence="2" type="ordered locus">AM1_B0214</name>
</gene>
<name>A8ZLA7_ACAM1</name>
<evidence type="ECO:0000313" key="2">
    <source>
        <dbReference type="EMBL" id="ABW31934.1"/>
    </source>
</evidence>
<dbReference type="Proteomes" id="UP000000268">
    <property type="component" value="Chromosome"/>
</dbReference>
<dbReference type="RefSeq" id="WP_012166305.1">
    <property type="nucleotide sequence ID" value="NC_009925.1"/>
</dbReference>
<dbReference type="Proteomes" id="UP000000268">
    <property type="component" value="Plasmid pREB2"/>
</dbReference>
<keyword evidence="3" id="KW-1185">Reference proteome</keyword>
<keyword evidence="2" id="KW-0614">Plasmid</keyword>
<protein>
    <submittedName>
        <fullName evidence="2">Uncharacterized protein</fullName>
    </submittedName>
</protein>
<organism evidence="2 3">
    <name type="scientific">Acaryochloris marina (strain MBIC 11017)</name>
    <dbReference type="NCBI Taxonomy" id="329726"/>
    <lineage>
        <taxon>Bacteria</taxon>
        <taxon>Bacillati</taxon>
        <taxon>Cyanobacteriota</taxon>
        <taxon>Cyanophyceae</taxon>
        <taxon>Acaryochloridales</taxon>
        <taxon>Acaryochloridaceae</taxon>
        <taxon>Acaryochloris</taxon>
    </lineage>
</organism>
<dbReference type="EMBL" id="CP000828">
    <property type="protein sequence ID" value="ABW31116.1"/>
    <property type="molecule type" value="Genomic_DNA"/>
</dbReference>
<geneLocation type="plasmid" evidence="2 3">
    <name>pREB2</name>
</geneLocation>
<proteinExistence type="predicted"/>
<evidence type="ECO:0000313" key="3">
    <source>
        <dbReference type="Proteomes" id="UP000000268"/>
    </source>
</evidence>
<dbReference type="KEGG" id="amr:AM1_B0214"/>
<reference evidence="2 3" key="2">
    <citation type="journal article" date="2008" name="Proc. Natl. Acad. Sci. U.S.A.">
        <title>Niche adaptation and genome expansion in the chlorophyll d-producing cyanobacterium Acaryochloris marina.</title>
        <authorList>
            <person name="Swingley W.D."/>
            <person name="Chen M."/>
            <person name="Cheung P.C."/>
            <person name="Conrad A.L."/>
            <person name="Dejesa L.C."/>
            <person name="Hao J."/>
            <person name="Honchak B.M."/>
            <person name="Karbach L.E."/>
            <person name="Kurdoglu A."/>
            <person name="Lahiri S."/>
            <person name="Mastrian S.D."/>
            <person name="Miyashita H."/>
            <person name="Page L."/>
            <person name="Ramakrishna P."/>
            <person name="Satoh S."/>
            <person name="Sattley W.M."/>
            <person name="Shimada Y."/>
            <person name="Taylor H.L."/>
            <person name="Tomo T."/>
            <person name="Tsuchiya T."/>
            <person name="Wang Z.T."/>
            <person name="Raymond J."/>
            <person name="Mimuro M."/>
            <person name="Blankenship R.E."/>
            <person name="Touchman J.W."/>
        </authorList>
    </citation>
    <scope>NUCLEOTIDE SEQUENCE [LARGE SCALE GENOMIC DNA]</scope>
    <source>
        <strain evidence="3">MBIC 11017</strain>
        <strain evidence="2">MBIC11017</strain>
        <strain evidence="2">pREB2</strain>
        <plasmid>MBIC 11017</plasmid>
        <plasmid evidence="3">Plasmid pREB2</plasmid>
        <plasmid evidence="2">pREB2</plasmid>
    </source>
</reference>